<protein>
    <recommendedName>
        <fullName evidence="4">Exonuclease 3'-5' domain-containing protein 1</fullName>
    </recommendedName>
</protein>
<evidence type="ECO:0008006" key="4">
    <source>
        <dbReference type="Google" id="ProtNLM"/>
    </source>
</evidence>
<organism evidence="2 3">
    <name type="scientific">Orchesella dallaii</name>
    <dbReference type="NCBI Taxonomy" id="48710"/>
    <lineage>
        <taxon>Eukaryota</taxon>
        <taxon>Metazoa</taxon>
        <taxon>Ecdysozoa</taxon>
        <taxon>Arthropoda</taxon>
        <taxon>Hexapoda</taxon>
        <taxon>Collembola</taxon>
        <taxon>Entomobryomorpha</taxon>
        <taxon>Entomobryoidea</taxon>
        <taxon>Orchesellidae</taxon>
        <taxon>Orchesellinae</taxon>
        <taxon>Orchesella</taxon>
    </lineage>
</organism>
<keyword evidence="3" id="KW-1185">Reference proteome</keyword>
<evidence type="ECO:0000313" key="2">
    <source>
        <dbReference type="EMBL" id="CAL8071613.1"/>
    </source>
</evidence>
<feature type="region of interest" description="Disordered" evidence="1">
    <location>
        <begin position="100"/>
        <end position="130"/>
    </location>
</feature>
<name>A0ABP1PMZ2_9HEXA</name>
<dbReference type="Proteomes" id="UP001642540">
    <property type="component" value="Unassembled WGS sequence"/>
</dbReference>
<accession>A0ABP1PMZ2</accession>
<dbReference type="EMBL" id="CAXLJM020000006">
    <property type="protein sequence ID" value="CAL8071613.1"/>
    <property type="molecule type" value="Genomic_DNA"/>
</dbReference>
<proteinExistence type="predicted"/>
<dbReference type="InterPro" id="IPR012337">
    <property type="entry name" value="RNaseH-like_sf"/>
</dbReference>
<dbReference type="Gene3D" id="3.30.420.10">
    <property type="entry name" value="Ribonuclease H-like superfamily/Ribonuclease H"/>
    <property type="match status" value="1"/>
</dbReference>
<dbReference type="InterPro" id="IPR036397">
    <property type="entry name" value="RNaseH_sf"/>
</dbReference>
<dbReference type="SUPFAM" id="SSF53098">
    <property type="entry name" value="Ribonuclease H-like"/>
    <property type="match status" value="1"/>
</dbReference>
<sequence>MSYVDYMDYIYTLNMGTTVEVELRDSSLRGQFDLVCNGTGRNPDIDEIRLERATEVASGKKRMGTVSFPIKDVIKIKTLARSNIFKKQSWDIKDFPDLDSPSVSQRSKTKENILGSKAVPSRKGKPQEMDLPPVVHTMRTYVVTEEPMLNRLFKSLPKMYVCGIAFDGQNVGRHGVVAWIILTGGKGILLIDMDSLSKKVPDVWKLLEKFILRNTKLVKIMHDSRPAADYLWHVHGIKMVNVFDTQVADAHLSLNHNGDYQQQLKPLSDCLELRNRRIPPEEFEFLRKFESQDFSTNFPVLKKPLPPPDYLKLCELKVKYLIPLRQSLMKKIMEELDRCTEAHMYSYRNLSNEAYLAMSKVEPPPNSVPPVEHMMRTYVVKEEPMLNLLFQLLPKIDVCGIAFEGHNVGRHGVVAWIILTGGKRVILIDMDSLSVKVPDVADAYVFLNHNGDYPQQLKPLSDCLELCNRRIPPEEFEFLRKYESQDFSTNSPMLKMPLPPPDYLKLCELKGKYLIPLCESLMKKMMER</sequence>
<dbReference type="InterPro" id="IPR052144">
    <property type="entry name" value="piRNA_biogenesis_EXD1"/>
</dbReference>
<evidence type="ECO:0000313" key="3">
    <source>
        <dbReference type="Proteomes" id="UP001642540"/>
    </source>
</evidence>
<comment type="caution">
    <text evidence="2">The sequence shown here is derived from an EMBL/GenBank/DDBJ whole genome shotgun (WGS) entry which is preliminary data.</text>
</comment>
<reference evidence="2 3" key="1">
    <citation type="submission" date="2024-08" db="EMBL/GenBank/DDBJ databases">
        <authorList>
            <person name="Cucini C."/>
            <person name="Frati F."/>
        </authorList>
    </citation>
    <scope>NUCLEOTIDE SEQUENCE [LARGE SCALE GENOMIC DNA]</scope>
</reference>
<dbReference type="PANTHER" id="PTHR46628">
    <property type="entry name" value="PIRNA BIOGENESIS PROTEIN EXD1"/>
    <property type="match status" value="1"/>
</dbReference>
<gene>
    <name evidence="2" type="ORF">ODALV1_LOCUS1800</name>
</gene>
<evidence type="ECO:0000256" key="1">
    <source>
        <dbReference type="SAM" id="MobiDB-lite"/>
    </source>
</evidence>
<dbReference type="PANTHER" id="PTHR46628:SF1">
    <property type="entry name" value="PIRNA BIOGENESIS PROTEIN EXD1"/>
    <property type="match status" value="1"/>
</dbReference>